<gene>
    <name evidence="1" type="ORF">DCAF_LOCUS17679</name>
</gene>
<dbReference type="Proteomes" id="UP001314170">
    <property type="component" value="Unassembled WGS sequence"/>
</dbReference>
<keyword evidence="2" id="KW-1185">Reference proteome</keyword>
<dbReference type="AlphaFoldDB" id="A0AAV1S0U9"/>
<organism evidence="1 2">
    <name type="scientific">Dovyalis caffra</name>
    <dbReference type="NCBI Taxonomy" id="77055"/>
    <lineage>
        <taxon>Eukaryota</taxon>
        <taxon>Viridiplantae</taxon>
        <taxon>Streptophyta</taxon>
        <taxon>Embryophyta</taxon>
        <taxon>Tracheophyta</taxon>
        <taxon>Spermatophyta</taxon>
        <taxon>Magnoliopsida</taxon>
        <taxon>eudicotyledons</taxon>
        <taxon>Gunneridae</taxon>
        <taxon>Pentapetalae</taxon>
        <taxon>rosids</taxon>
        <taxon>fabids</taxon>
        <taxon>Malpighiales</taxon>
        <taxon>Salicaceae</taxon>
        <taxon>Flacourtieae</taxon>
        <taxon>Dovyalis</taxon>
    </lineage>
</organism>
<name>A0AAV1S0U9_9ROSI</name>
<proteinExistence type="predicted"/>
<protein>
    <submittedName>
        <fullName evidence="1">Uncharacterized protein</fullName>
    </submittedName>
</protein>
<accession>A0AAV1S0U9</accession>
<evidence type="ECO:0000313" key="1">
    <source>
        <dbReference type="EMBL" id="CAK7344215.1"/>
    </source>
</evidence>
<sequence>MDTTCTRYCVTSTNISGAAWQLTFFSSSTKATHVSKDALFAKLARDALNSPSEALLPSSGKRKVSDSFLTLNDTGKKIRKHAHLSEKAEARCRQR</sequence>
<dbReference type="EMBL" id="CAWUPB010001161">
    <property type="protein sequence ID" value="CAK7344215.1"/>
    <property type="molecule type" value="Genomic_DNA"/>
</dbReference>
<reference evidence="1 2" key="1">
    <citation type="submission" date="2024-01" db="EMBL/GenBank/DDBJ databases">
        <authorList>
            <person name="Waweru B."/>
        </authorList>
    </citation>
    <scope>NUCLEOTIDE SEQUENCE [LARGE SCALE GENOMIC DNA]</scope>
</reference>
<comment type="caution">
    <text evidence="1">The sequence shown here is derived from an EMBL/GenBank/DDBJ whole genome shotgun (WGS) entry which is preliminary data.</text>
</comment>
<evidence type="ECO:0000313" key="2">
    <source>
        <dbReference type="Proteomes" id="UP001314170"/>
    </source>
</evidence>